<proteinExistence type="predicted"/>
<dbReference type="Proteomes" id="UP000789901">
    <property type="component" value="Unassembled WGS sequence"/>
</dbReference>
<feature type="non-terminal residue" evidence="1">
    <location>
        <position position="66"/>
    </location>
</feature>
<organism evidence="1 2">
    <name type="scientific">Gigaspora margarita</name>
    <dbReference type="NCBI Taxonomy" id="4874"/>
    <lineage>
        <taxon>Eukaryota</taxon>
        <taxon>Fungi</taxon>
        <taxon>Fungi incertae sedis</taxon>
        <taxon>Mucoromycota</taxon>
        <taxon>Glomeromycotina</taxon>
        <taxon>Glomeromycetes</taxon>
        <taxon>Diversisporales</taxon>
        <taxon>Gigasporaceae</taxon>
        <taxon>Gigaspora</taxon>
    </lineage>
</organism>
<reference evidence="1 2" key="1">
    <citation type="submission" date="2021-06" db="EMBL/GenBank/DDBJ databases">
        <authorList>
            <person name="Kallberg Y."/>
            <person name="Tangrot J."/>
            <person name="Rosling A."/>
        </authorList>
    </citation>
    <scope>NUCLEOTIDE SEQUENCE [LARGE SCALE GENOMIC DNA]</scope>
    <source>
        <strain evidence="1 2">120-4 pot B 10/14</strain>
    </source>
</reference>
<accession>A0ABN7XM42</accession>
<keyword evidence="2" id="KW-1185">Reference proteome</keyword>
<comment type="caution">
    <text evidence="1">The sequence shown here is derived from an EMBL/GenBank/DDBJ whole genome shotgun (WGS) entry which is preliminary data.</text>
</comment>
<dbReference type="EMBL" id="CAJVQB010158363">
    <property type="protein sequence ID" value="CAG8856297.1"/>
    <property type="molecule type" value="Genomic_DNA"/>
</dbReference>
<name>A0ABN7XM42_GIGMA</name>
<sequence length="66" mass="8238">LYDTSWILSFKQPMRWCCNLKWKENIIKVPSRKFILEVQQRYIKAEWYLSKKNEHYRDEGPEEETN</sequence>
<evidence type="ECO:0000313" key="1">
    <source>
        <dbReference type="EMBL" id="CAG8856297.1"/>
    </source>
</evidence>
<gene>
    <name evidence="1" type="ORF">GMARGA_LOCUS45118</name>
</gene>
<feature type="non-terminal residue" evidence="1">
    <location>
        <position position="1"/>
    </location>
</feature>
<protein>
    <submittedName>
        <fullName evidence="1">41396_t:CDS:1</fullName>
    </submittedName>
</protein>
<evidence type="ECO:0000313" key="2">
    <source>
        <dbReference type="Proteomes" id="UP000789901"/>
    </source>
</evidence>